<dbReference type="Gene3D" id="3.40.190.100">
    <property type="entry name" value="Glycine betaine-binding periplasmic protein, domain 2"/>
    <property type="match status" value="1"/>
</dbReference>
<sequence length="339" mass="38075">MNKSIKKCAIVFIAAAGFFLGQALPVFTQEAQEGTSSIVELQGNCGNRPISLASMQWPSSKILAYIHAKILTLEFGCRVEVIQGEMSALISSMAAAGEPAIVPEIWITRIADVWNGAIETGRVRQEGRTFDTAVLEGWYLPPHLKERLPWVNSIADLKEFASQIREAGQKVRFISCPADWACSIINRNLLRALGLENEFEIIVPQNRFEMDVLIGEAVSKNQAVVFYYWQPNAILAQFDFFALDMGEFNGENFQCLAQSNCFDPQLSSFADEKIFFVTADWVVQEAPMVTNYIRRATLPIGEMNLILSWQTEGALSFEQLAQRFVDERNQVWGAWIEGQ</sequence>
<evidence type="ECO:0000259" key="1">
    <source>
        <dbReference type="Pfam" id="PF04069"/>
    </source>
</evidence>
<organism evidence="2">
    <name type="scientific">hydrothermal vent metagenome</name>
    <dbReference type="NCBI Taxonomy" id="652676"/>
    <lineage>
        <taxon>unclassified sequences</taxon>
        <taxon>metagenomes</taxon>
        <taxon>ecological metagenomes</taxon>
    </lineage>
</organism>
<dbReference type="AlphaFoldDB" id="A0A3B0TJH7"/>
<dbReference type="GO" id="GO:0043190">
    <property type="term" value="C:ATP-binding cassette (ABC) transporter complex"/>
    <property type="evidence" value="ECO:0007669"/>
    <property type="project" value="InterPro"/>
</dbReference>
<dbReference type="Gene3D" id="3.40.190.10">
    <property type="entry name" value="Periplasmic binding protein-like II"/>
    <property type="match status" value="1"/>
</dbReference>
<dbReference type="SUPFAM" id="SSF53850">
    <property type="entry name" value="Periplasmic binding protein-like II"/>
    <property type="match status" value="1"/>
</dbReference>
<dbReference type="EMBL" id="UOEQ01000045">
    <property type="protein sequence ID" value="VAW14622.1"/>
    <property type="molecule type" value="Genomic_DNA"/>
</dbReference>
<gene>
    <name evidence="2" type="ORF">MNBD_ALPHA11-961</name>
</gene>
<feature type="domain" description="ABC-type glycine betaine transport system substrate-binding" evidence="1">
    <location>
        <begin position="49"/>
        <end position="326"/>
    </location>
</feature>
<proteinExistence type="predicted"/>
<dbReference type="Pfam" id="PF04069">
    <property type="entry name" value="OpuAC"/>
    <property type="match status" value="1"/>
</dbReference>
<dbReference type="GO" id="GO:0022857">
    <property type="term" value="F:transmembrane transporter activity"/>
    <property type="evidence" value="ECO:0007669"/>
    <property type="project" value="InterPro"/>
</dbReference>
<dbReference type="InterPro" id="IPR007210">
    <property type="entry name" value="ABC_Gly_betaine_transp_sub-bd"/>
</dbReference>
<evidence type="ECO:0000313" key="2">
    <source>
        <dbReference type="EMBL" id="VAW14622.1"/>
    </source>
</evidence>
<protein>
    <recommendedName>
        <fullName evidence="1">ABC-type glycine betaine transport system substrate-binding domain-containing protein</fullName>
    </recommendedName>
</protein>
<name>A0A3B0TJH7_9ZZZZ</name>
<reference evidence="2" key="1">
    <citation type="submission" date="2018-06" db="EMBL/GenBank/DDBJ databases">
        <authorList>
            <person name="Zhirakovskaya E."/>
        </authorList>
    </citation>
    <scope>NUCLEOTIDE SEQUENCE</scope>
</reference>
<accession>A0A3B0TJH7</accession>